<sequence>MIIRLRRFLHPFMLHPNLRYWFGFVRFVYFVKIRKKLRTIESENAITNTVSHNLLAFDHIKVDFTMRRMEHLIHAILSVEFLEKHARILVVGPRTENDLMIFKGFGYLNVVGLDLISYSPLIDLGDMHRMPYEASSFDVIVYAWCFTYSKTPKLVISEALRVLKDGGVFAVGFEHWPYSQEVTEAVFGKNDRAISVIPDRVQSTKDIVRLLGKNLDTIFVNYDAPKKMKTLKDRNDLNKKGAFNIMLVASIKK</sequence>
<dbReference type="STRING" id="1249483.LEP1GSC202_3356"/>
<organism evidence="2 3">
    <name type="scientific">Leptospira yanagawae serovar Saopaulo str. Sao Paulo = ATCC 700523</name>
    <dbReference type="NCBI Taxonomy" id="1249483"/>
    <lineage>
        <taxon>Bacteria</taxon>
        <taxon>Pseudomonadati</taxon>
        <taxon>Spirochaetota</taxon>
        <taxon>Spirochaetia</taxon>
        <taxon>Leptospirales</taxon>
        <taxon>Leptospiraceae</taxon>
        <taxon>Leptospira</taxon>
    </lineage>
</organism>
<evidence type="ECO:0000313" key="3">
    <source>
        <dbReference type="Proteomes" id="UP000013996"/>
    </source>
</evidence>
<accession>A0A5E8H9Z8</accession>
<evidence type="ECO:0000259" key="1">
    <source>
        <dbReference type="Pfam" id="PF08241"/>
    </source>
</evidence>
<dbReference type="InterPro" id="IPR029063">
    <property type="entry name" value="SAM-dependent_MTases_sf"/>
</dbReference>
<dbReference type="PANTHER" id="PTHR45085:SF2">
    <property type="entry name" value="F21J9.14"/>
    <property type="match status" value="1"/>
</dbReference>
<protein>
    <recommendedName>
        <fullName evidence="1">Methyltransferase type 11 domain-containing protein</fullName>
    </recommendedName>
</protein>
<dbReference type="OrthoDB" id="571154at2"/>
<feature type="domain" description="Methyltransferase type 11" evidence="1">
    <location>
        <begin position="124"/>
        <end position="170"/>
    </location>
</feature>
<dbReference type="Proteomes" id="UP000013996">
    <property type="component" value="Unassembled WGS sequence"/>
</dbReference>
<dbReference type="PANTHER" id="PTHR45085">
    <property type="entry name" value="F21J9.14"/>
    <property type="match status" value="1"/>
</dbReference>
<dbReference type="InterPro" id="IPR013216">
    <property type="entry name" value="Methyltransf_11"/>
</dbReference>
<dbReference type="GO" id="GO:0008757">
    <property type="term" value="F:S-adenosylmethionine-dependent methyltransferase activity"/>
    <property type="evidence" value="ECO:0007669"/>
    <property type="project" value="InterPro"/>
</dbReference>
<dbReference type="Gene3D" id="3.40.50.150">
    <property type="entry name" value="Vaccinia Virus protein VP39"/>
    <property type="match status" value="1"/>
</dbReference>
<dbReference type="EMBL" id="AOGX02000024">
    <property type="protein sequence ID" value="EOQ88095.1"/>
    <property type="molecule type" value="Genomic_DNA"/>
</dbReference>
<comment type="caution">
    <text evidence="2">The sequence shown here is derived from an EMBL/GenBank/DDBJ whole genome shotgun (WGS) entry which is preliminary data.</text>
</comment>
<gene>
    <name evidence="2" type="ORF">LEP1GSC202_3356</name>
</gene>
<dbReference type="RefSeq" id="WP_015678118.1">
    <property type="nucleotide sequence ID" value="NZ_AOGX02000024.1"/>
</dbReference>
<dbReference type="AlphaFoldDB" id="A0A5E8H9Z8"/>
<reference evidence="2 3" key="1">
    <citation type="submission" date="2013-04" db="EMBL/GenBank/DDBJ databases">
        <authorList>
            <person name="Harkins D.M."/>
            <person name="Durkin A.S."/>
            <person name="Brinkac L.M."/>
            <person name="Haft D.H."/>
            <person name="Selengut J.D."/>
            <person name="Sanka R."/>
            <person name="DePew J."/>
            <person name="Purushe J."/>
            <person name="Hartskeerl R.A."/>
            <person name="Ahmed A."/>
            <person name="van der Linden H."/>
            <person name="Goris M.G.A."/>
            <person name="Vinetz J.M."/>
            <person name="Sutton G.G."/>
            <person name="Nierman W.C."/>
            <person name="Fouts D.E."/>
        </authorList>
    </citation>
    <scope>NUCLEOTIDE SEQUENCE [LARGE SCALE GENOMIC DNA]</scope>
    <source>
        <strain evidence="2 3">Sao Paulo</strain>
    </source>
</reference>
<dbReference type="Pfam" id="PF08241">
    <property type="entry name" value="Methyltransf_11"/>
    <property type="match status" value="1"/>
</dbReference>
<name>A0A5E8H9Z8_9LEPT</name>
<proteinExistence type="predicted"/>
<dbReference type="CDD" id="cd02440">
    <property type="entry name" value="AdoMet_MTases"/>
    <property type="match status" value="1"/>
</dbReference>
<evidence type="ECO:0000313" key="2">
    <source>
        <dbReference type="EMBL" id="EOQ88095.1"/>
    </source>
</evidence>
<dbReference type="SUPFAM" id="SSF53335">
    <property type="entry name" value="S-adenosyl-L-methionine-dependent methyltransferases"/>
    <property type="match status" value="1"/>
</dbReference>